<dbReference type="Proteomes" id="UP000229681">
    <property type="component" value="Unassembled WGS sequence"/>
</dbReference>
<organism evidence="2 3">
    <name type="scientific">Candidatus Thermofonsia Clade 1 bacterium</name>
    <dbReference type="NCBI Taxonomy" id="2364210"/>
    <lineage>
        <taxon>Bacteria</taxon>
        <taxon>Bacillati</taxon>
        <taxon>Chloroflexota</taxon>
        <taxon>Candidatus Thermofontia</taxon>
        <taxon>Candidatus Thermofonsia Clade 1</taxon>
    </lineage>
</organism>
<name>A0A2M8PDP5_9CHLR</name>
<dbReference type="AlphaFoldDB" id="A0A2M8PDP5"/>
<accession>A0A2M8PDP5</accession>
<feature type="transmembrane region" description="Helical" evidence="1">
    <location>
        <begin position="169"/>
        <end position="190"/>
    </location>
</feature>
<gene>
    <name evidence="2" type="ORF">CUN49_09430</name>
</gene>
<feature type="non-terminal residue" evidence="2">
    <location>
        <position position="1"/>
    </location>
</feature>
<evidence type="ECO:0000256" key="1">
    <source>
        <dbReference type="SAM" id="Phobius"/>
    </source>
</evidence>
<comment type="caution">
    <text evidence="2">The sequence shown here is derived from an EMBL/GenBank/DDBJ whole genome shotgun (WGS) entry which is preliminary data.</text>
</comment>
<keyword evidence="1" id="KW-1133">Transmembrane helix</keyword>
<protein>
    <submittedName>
        <fullName evidence="2">Uncharacterized protein</fullName>
    </submittedName>
</protein>
<feature type="transmembrane region" description="Helical" evidence="1">
    <location>
        <begin position="99"/>
        <end position="121"/>
    </location>
</feature>
<feature type="transmembrane region" description="Helical" evidence="1">
    <location>
        <begin position="71"/>
        <end position="92"/>
    </location>
</feature>
<reference evidence="2 3" key="1">
    <citation type="submission" date="2017-11" db="EMBL/GenBank/DDBJ databases">
        <title>Evolution of Phototrophy in the Chloroflexi Phylum Driven by Horizontal Gene Transfer.</title>
        <authorList>
            <person name="Ward L.M."/>
            <person name="Hemp J."/>
            <person name="Shih P.M."/>
            <person name="Mcglynn S.E."/>
            <person name="Fischer W."/>
        </authorList>
    </citation>
    <scope>NUCLEOTIDE SEQUENCE [LARGE SCALE GENOMIC DNA]</scope>
    <source>
        <strain evidence="2">JP3_13</strain>
    </source>
</reference>
<evidence type="ECO:0000313" key="3">
    <source>
        <dbReference type="Proteomes" id="UP000229681"/>
    </source>
</evidence>
<keyword evidence="1" id="KW-0812">Transmembrane</keyword>
<dbReference type="EMBL" id="PGTM01000124">
    <property type="protein sequence ID" value="PJF35669.1"/>
    <property type="molecule type" value="Genomic_DNA"/>
</dbReference>
<evidence type="ECO:0000313" key="2">
    <source>
        <dbReference type="EMBL" id="PJF35669.1"/>
    </source>
</evidence>
<keyword evidence="1" id="KW-0472">Membrane</keyword>
<sequence length="210" mass="21736">ALPPCASNSPPADTFLPTCLPTNEPVQQVIDRVRQNASRFIEGLPDIQVIGEPIPPNTESGSILGDAVQGIVGSVFLLLLGAFFVWLFVGILSARSIKGFWSALGISLLIPALPILLLGLATASGAADSTFADSIESALLEAGVQATPEIRQSTLAAVERVVSRISNGFLIYGGGATAVAVLLLIVGAAMPNPRKRKDEGSGSGAIRPLR</sequence>
<proteinExistence type="predicted"/>